<keyword evidence="6" id="KW-0560">Oxidoreductase</keyword>
<dbReference type="InterPro" id="IPR001128">
    <property type="entry name" value="Cyt_P450"/>
</dbReference>
<dbReference type="KEGG" id="nhe:NECHADRAFT_64937"/>
<evidence type="ECO:0000256" key="3">
    <source>
        <dbReference type="ARBA" id="ARBA00022723"/>
    </source>
</evidence>
<evidence type="ECO:0000256" key="5">
    <source>
        <dbReference type="PIRSR" id="PIRSR602401-1"/>
    </source>
</evidence>
<name>C7ZC14_FUSV7</name>
<dbReference type="EMBL" id="GG698916">
    <property type="protein sequence ID" value="EEU38512.1"/>
    <property type="molecule type" value="Genomic_DNA"/>
</dbReference>
<dbReference type="InParanoid" id="C7ZC14"/>
<evidence type="ECO:0000256" key="6">
    <source>
        <dbReference type="RuleBase" id="RU000461"/>
    </source>
</evidence>
<sequence length="515" mass="58186">MLVDTGLGLISELQAKLGWAVLLQIVPITIVAYNLLWFIYASFFSSLRKIPGPFLARISRVWEMKKTATGNIHEIMMDLHRRHGAIVRIGPRRYDFDTMEALKIIYRIGNALPKADYYKPFGLPSFPNLFDEQNPARHSAIKKQVASLYTMTALLSYEEGVDGQTAILKEQLQRFCDQKQVIDLPRFLQYYAFDVIGVITVGKSMGMMESNSDTNGACSALDGMWHYASMMAYIPNMHAWWLRLSSLLPIEVPIKGLTEYVERRIIQYRLKAAEFGDDAALKGENNFLAKLLLMEKKGTVTPVETQQAVGLNIGAGSDTTANALSTILYYLYTNPRTLHTLREELERYVKDGPISFQQSQSMPYLQAVIKEALRLHPGVGTQLTRVVPKGGLVIEGQFFPEGTEVGVNGWALYHNKAIFGNDASIFRPERWLEANENINIGGSFAFGAGSRSCIGKNISILEMSKAIPQIVRNFDIEINHGDMTWKNECWWFVKPEYKAMIKPRRCCLSRDESLV</sequence>
<dbReference type="SUPFAM" id="SSF48264">
    <property type="entry name" value="Cytochrome P450"/>
    <property type="match status" value="1"/>
</dbReference>
<dbReference type="eggNOG" id="KOG0158">
    <property type="taxonomic scope" value="Eukaryota"/>
</dbReference>
<dbReference type="GO" id="GO:0020037">
    <property type="term" value="F:heme binding"/>
    <property type="evidence" value="ECO:0007669"/>
    <property type="project" value="InterPro"/>
</dbReference>
<evidence type="ECO:0000313" key="8">
    <source>
        <dbReference type="EMBL" id="EEU38512.1"/>
    </source>
</evidence>
<dbReference type="CDD" id="cd11060">
    <property type="entry name" value="CYP57A1-like"/>
    <property type="match status" value="1"/>
</dbReference>
<protein>
    <submittedName>
        <fullName evidence="8">Cytochrome P450 that detoxifies the phytoalexin pisatin</fullName>
    </submittedName>
</protein>
<dbReference type="VEuPathDB" id="FungiDB:NECHADRAFT_64937"/>
<evidence type="ECO:0000256" key="7">
    <source>
        <dbReference type="SAM" id="Phobius"/>
    </source>
</evidence>
<gene>
    <name evidence="8" type="primary">PDA1</name>
    <name evidence="8" type="ORF">NECHADRAFT_64937</name>
</gene>
<dbReference type="InterPro" id="IPR036396">
    <property type="entry name" value="Cyt_P450_sf"/>
</dbReference>
<dbReference type="GO" id="GO:0004497">
    <property type="term" value="F:monooxygenase activity"/>
    <property type="evidence" value="ECO:0007669"/>
    <property type="project" value="UniProtKB-KW"/>
</dbReference>
<dbReference type="InterPro" id="IPR002401">
    <property type="entry name" value="Cyt_P450_E_grp-I"/>
</dbReference>
<comment type="cofactor">
    <cofactor evidence="1 5">
        <name>heme</name>
        <dbReference type="ChEBI" id="CHEBI:30413"/>
    </cofactor>
</comment>
<keyword evidence="4 5" id="KW-0408">Iron</keyword>
<dbReference type="Pfam" id="PF00067">
    <property type="entry name" value="p450"/>
    <property type="match status" value="1"/>
</dbReference>
<dbReference type="RefSeq" id="XP_003044225.1">
    <property type="nucleotide sequence ID" value="XM_003044179.1"/>
</dbReference>
<dbReference type="GeneID" id="9670566"/>
<keyword evidence="3 5" id="KW-0479">Metal-binding</keyword>
<dbReference type="PANTHER" id="PTHR24305">
    <property type="entry name" value="CYTOCHROME P450"/>
    <property type="match status" value="1"/>
</dbReference>
<feature type="binding site" description="axial binding residue" evidence="5">
    <location>
        <position position="453"/>
    </location>
    <ligand>
        <name>heme</name>
        <dbReference type="ChEBI" id="CHEBI:30413"/>
    </ligand>
    <ligandPart>
        <name>Fe</name>
        <dbReference type="ChEBI" id="CHEBI:18248"/>
    </ligandPart>
</feature>
<evidence type="ECO:0000256" key="1">
    <source>
        <dbReference type="ARBA" id="ARBA00001971"/>
    </source>
</evidence>
<keyword evidence="6" id="KW-0503">Monooxygenase</keyword>
<dbReference type="AlphaFoldDB" id="C7ZC14"/>
<dbReference type="Proteomes" id="UP000005206">
    <property type="component" value="Chromosome 14"/>
</dbReference>
<keyword evidence="7" id="KW-1133">Transmembrane helix</keyword>
<keyword evidence="7" id="KW-0812">Transmembrane</keyword>
<evidence type="ECO:0000313" key="9">
    <source>
        <dbReference type="Proteomes" id="UP000005206"/>
    </source>
</evidence>
<evidence type="ECO:0000256" key="4">
    <source>
        <dbReference type="ARBA" id="ARBA00023004"/>
    </source>
</evidence>
<dbReference type="Gene3D" id="1.10.630.10">
    <property type="entry name" value="Cytochrome P450"/>
    <property type="match status" value="1"/>
</dbReference>
<dbReference type="InterPro" id="IPR050121">
    <property type="entry name" value="Cytochrome_P450_monoxygenase"/>
</dbReference>
<proteinExistence type="inferred from homology"/>
<organism evidence="8 9">
    <name type="scientific">Fusarium vanettenii (strain ATCC MYA-4622 / CBS 123669 / FGSC 9596 / NRRL 45880 / 77-13-4)</name>
    <name type="common">Fusarium solani subsp. pisi</name>
    <dbReference type="NCBI Taxonomy" id="660122"/>
    <lineage>
        <taxon>Eukaryota</taxon>
        <taxon>Fungi</taxon>
        <taxon>Dikarya</taxon>
        <taxon>Ascomycota</taxon>
        <taxon>Pezizomycotina</taxon>
        <taxon>Sordariomycetes</taxon>
        <taxon>Hypocreomycetidae</taxon>
        <taxon>Hypocreales</taxon>
        <taxon>Nectriaceae</taxon>
        <taxon>Fusarium</taxon>
        <taxon>Fusarium solani species complex</taxon>
        <taxon>Fusarium vanettenii</taxon>
    </lineage>
</organism>
<dbReference type="PRINTS" id="PR00385">
    <property type="entry name" value="P450"/>
</dbReference>
<dbReference type="InterPro" id="IPR017972">
    <property type="entry name" value="Cyt_P450_CS"/>
</dbReference>
<dbReference type="SMR" id="C7ZC14"/>
<dbReference type="OMA" id="ESMMFAF"/>
<feature type="transmembrane region" description="Helical" evidence="7">
    <location>
        <begin position="17"/>
        <end position="40"/>
    </location>
</feature>
<dbReference type="GO" id="GO:0016705">
    <property type="term" value="F:oxidoreductase activity, acting on paired donors, with incorporation or reduction of molecular oxygen"/>
    <property type="evidence" value="ECO:0007669"/>
    <property type="project" value="InterPro"/>
</dbReference>
<reference evidence="8 9" key="1">
    <citation type="journal article" date="2009" name="PLoS Genet.">
        <title>The genome of Nectria haematococca: contribution of supernumerary chromosomes to gene expansion.</title>
        <authorList>
            <person name="Coleman J.J."/>
            <person name="Rounsley S.D."/>
            <person name="Rodriguez-Carres M."/>
            <person name="Kuo A."/>
            <person name="Wasmann C.C."/>
            <person name="Grimwood J."/>
            <person name="Schmutz J."/>
            <person name="Taga M."/>
            <person name="White G.J."/>
            <person name="Zhou S."/>
            <person name="Schwartz D.C."/>
            <person name="Freitag M."/>
            <person name="Ma L.J."/>
            <person name="Danchin E.G."/>
            <person name="Henrissat B."/>
            <person name="Coutinho P.M."/>
            <person name="Nelson D.R."/>
            <person name="Straney D."/>
            <person name="Napoli C.A."/>
            <person name="Barker B.M."/>
            <person name="Gribskov M."/>
            <person name="Rep M."/>
            <person name="Kroken S."/>
            <person name="Molnar I."/>
            <person name="Rensing C."/>
            <person name="Kennell J.C."/>
            <person name="Zamora J."/>
            <person name="Farman M.L."/>
            <person name="Selker E.U."/>
            <person name="Salamov A."/>
            <person name="Shapiro H."/>
            <person name="Pangilinan J."/>
            <person name="Lindquist E."/>
            <person name="Lamers C."/>
            <person name="Grigoriev I.V."/>
            <person name="Geiser D.M."/>
            <person name="Covert S.F."/>
            <person name="Temporini E."/>
            <person name="Vanetten H.D."/>
        </authorList>
    </citation>
    <scope>NUCLEOTIDE SEQUENCE [LARGE SCALE GENOMIC DNA]</scope>
    <source>
        <strain evidence="9">ATCC MYA-4622 / CBS 123669 / FGSC 9596 / NRRL 45880 / 77-13-4</strain>
    </source>
</reference>
<keyword evidence="9" id="KW-1185">Reference proteome</keyword>
<dbReference type="PANTHER" id="PTHR24305:SF190">
    <property type="entry name" value="P450, PUTATIVE (EUROFUNG)-RELATED"/>
    <property type="match status" value="1"/>
</dbReference>
<dbReference type="PRINTS" id="PR00463">
    <property type="entry name" value="EP450I"/>
</dbReference>
<accession>C7ZC14</accession>
<dbReference type="GO" id="GO:0005506">
    <property type="term" value="F:iron ion binding"/>
    <property type="evidence" value="ECO:0007669"/>
    <property type="project" value="InterPro"/>
</dbReference>
<keyword evidence="2 5" id="KW-0349">Heme</keyword>
<keyword evidence="7" id="KW-0472">Membrane</keyword>
<dbReference type="OrthoDB" id="3934656at2759"/>
<dbReference type="PROSITE" id="PS00086">
    <property type="entry name" value="CYTOCHROME_P450"/>
    <property type="match status" value="1"/>
</dbReference>
<evidence type="ECO:0000256" key="2">
    <source>
        <dbReference type="ARBA" id="ARBA00022617"/>
    </source>
</evidence>
<comment type="similarity">
    <text evidence="6">Belongs to the cytochrome P450 family.</text>
</comment>
<dbReference type="HOGENOM" id="CLU_001570_14_0_1"/>